<dbReference type="OrthoDB" id="4246434at2"/>
<reference evidence="2 3" key="1">
    <citation type="submission" date="2019-04" db="EMBL/GenBank/DDBJ databases">
        <title>Streptomyces lasaliensis sp. nov., an Actinomycete isolated from soil which produces the polyether antibiotic lasalocid.</title>
        <authorList>
            <person name="Erwin G."/>
            <person name="Haber C."/>
        </authorList>
    </citation>
    <scope>NUCLEOTIDE SEQUENCE [LARGE SCALE GENOMIC DNA]</scope>
    <source>
        <strain evidence="2 3">X-537</strain>
    </source>
</reference>
<keyword evidence="3" id="KW-1185">Reference proteome</keyword>
<evidence type="ECO:0000313" key="3">
    <source>
        <dbReference type="Proteomes" id="UP000305929"/>
    </source>
</evidence>
<dbReference type="RefSeq" id="WP_137306869.1">
    <property type="nucleotide sequence ID" value="NZ_SZNQ01000001.1"/>
</dbReference>
<name>A0A4U5WFY0_STRLS</name>
<protein>
    <submittedName>
        <fullName evidence="2">Uncharacterized protein</fullName>
    </submittedName>
</protein>
<dbReference type="AlphaFoldDB" id="A0A4U5WFY0"/>
<evidence type="ECO:0000256" key="1">
    <source>
        <dbReference type="SAM" id="MobiDB-lite"/>
    </source>
</evidence>
<comment type="caution">
    <text evidence="2">The sequence shown here is derived from an EMBL/GenBank/DDBJ whole genome shotgun (WGS) entry which is preliminary data.</text>
</comment>
<accession>A0A4U5WFY0</accession>
<gene>
    <name evidence="2" type="ORF">E4U91_12155</name>
</gene>
<dbReference type="Proteomes" id="UP000305929">
    <property type="component" value="Unassembled WGS sequence"/>
</dbReference>
<proteinExistence type="predicted"/>
<feature type="region of interest" description="Disordered" evidence="1">
    <location>
        <begin position="105"/>
        <end position="132"/>
    </location>
</feature>
<organism evidence="2 3">
    <name type="scientific">Streptomyces lasalocidi</name>
    <name type="common">Streptomyces lasaliensis</name>
    <dbReference type="NCBI Taxonomy" id="324833"/>
    <lineage>
        <taxon>Bacteria</taxon>
        <taxon>Bacillati</taxon>
        <taxon>Actinomycetota</taxon>
        <taxon>Actinomycetes</taxon>
        <taxon>Kitasatosporales</taxon>
        <taxon>Streptomycetaceae</taxon>
        <taxon>Streptomyces</taxon>
    </lineage>
</organism>
<dbReference type="EMBL" id="SZNQ01000001">
    <property type="protein sequence ID" value="TKT00799.1"/>
    <property type="molecule type" value="Genomic_DNA"/>
</dbReference>
<evidence type="ECO:0000313" key="2">
    <source>
        <dbReference type="EMBL" id="TKT00799.1"/>
    </source>
</evidence>
<sequence>MSRERNVQPRLTEPLQFEEVAGPARYSRTTDKPVQYVTVANGQGTVLGYVWANDEDDAAGWKVRKAGGDEAFNRGALYVSRLRDAKARGISPSAALAELLRDSDPANPSHVVPGSLTQAPSLQAVKELAEES</sequence>